<evidence type="ECO:0000313" key="4">
    <source>
        <dbReference type="Proteomes" id="UP000256661"/>
    </source>
</evidence>
<comment type="caution">
    <text evidence="3">The sequence shown here is derived from an EMBL/GenBank/DDBJ whole genome shotgun (WGS) entry which is preliminary data.</text>
</comment>
<dbReference type="OrthoDB" id="3521160at2"/>
<dbReference type="SUPFAM" id="SSF88713">
    <property type="entry name" value="Glycoside hydrolase/deacetylase"/>
    <property type="match status" value="1"/>
</dbReference>
<dbReference type="Pfam" id="PF01522">
    <property type="entry name" value="Polysacc_deac_1"/>
    <property type="match status" value="1"/>
</dbReference>
<name>A0A3D9SNV4_9ACTN</name>
<dbReference type="PANTHER" id="PTHR10587">
    <property type="entry name" value="GLYCOSYL TRANSFERASE-RELATED"/>
    <property type="match status" value="1"/>
</dbReference>
<accession>A0A3D9SNV4</accession>
<dbReference type="PROSITE" id="PS51677">
    <property type="entry name" value="NODB"/>
    <property type="match status" value="1"/>
</dbReference>
<feature type="domain" description="NodB homology" evidence="2">
    <location>
        <begin position="117"/>
        <end position="297"/>
    </location>
</feature>
<dbReference type="GO" id="GO:0005975">
    <property type="term" value="P:carbohydrate metabolic process"/>
    <property type="evidence" value="ECO:0007669"/>
    <property type="project" value="InterPro"/>
</dbReference>
<keyword evidence="4" id="KW-1185">Reference proteome</keyword>
<proteinExistence type="predicted"/>
<feature type="compositionally biased region" description="Gly residues" evidence="1">
    <location>
        <begin position="50"/>
        <end position="60"/>
    </location>
</feature>
<protein>
    <submittedName>
        <fullName evidence="3">Peptidoglycan/xylan/chitin deacetylase (PgdA/CDA1 family)</fullName>
    </submittedName>
</protein>
<reference evidence="3 4" key="1">
    <citation type="submission" date="2018-08" db="EMBL/GenBank/DDBJ databases">
        <title>Sequencing the genomes of 1000 actinobacteria strains.</title>
        <authorList>
            <person name="Klenk H.-P."/>
        </authorList>
    </citation>
    <scope>NUCLEOTIDE SEQUENCE [LARGE SCALE GENOMIC DNA]</scope>
    <source>
        <strain evidence="3 4">DSM 43927</strain>
    </source>
</reference>
<dbReference type="InterPro" id="IPR050248">
    <property type="entry name" value="Polysacc_deacetylase_ArnD"/>
</dbReference>
<dbReference type="EMBL" id="QTTT01000001">
    <property type="protein sequence ID" value="REE97642.1"/>
    <property type="molecule type" value="Genomic_DNA"/>
</dbReference>
<feature type="region of interest" description="Disordered" evidence="1">
    <location>
        <begin position="39"/>
        <end position="60"/>
    </location>
</feature>
<dbReference type="InterPro" id="IPR011330">
    <property type="entry name" value="Glyco_hydro/deAcase_b/a-brl"/>
</dbReference>
<dbReference type="PROSITE" id="PS51318">
    <property type="entry name" value="TAT"/>
    <property type="match status" value="1"/>
</dbReference>
<dbReference type="CDD" id="cd10917">
    <property type="entry name" value="CE4_NodB_like_6s_7s"/>
    <property type="match status" value="1"/>
</dbReference>
<evidence type="ECO:0000313" key="3">
    <source>
        <dbReference type="EMBL" id="REE97642.1"/>
    </source>
</evidence>
<organism evidence="3 4">
    <name type="scientific">Thermomonospora umbrina</name>
    <dbReference type="NCBI Taxonomy" id="111806"/>
    <lineage>
        <taxon>Bacteria</taxon>
        <taxon>Bacillati</taxon>
        <taxon>Actinomycetota</taxon>
        <taxon>Actinomycetes</taxon>
        <taxon>Streptosporangiales</taxon>
        <taxon>Thermomonosporaceae</taxon>
        <taxon>Thermomonospora</taxon>
    </lineage>
</organism>
<dbReference type="Gene3D" id="3.20.20.370">
    <property type="entry name" value="Glycoside hydrolase/deacetylase"/>
    <property type="match status" value="1"/>
</dbReference>
<gene>
    <name evidence="3" type="ORF">DFJ69_3116</name>
</gene>
<dbReference type="Proteomes" id="UP000256661">
    <property type="component" value="Unassembled WGS sequence"/>
</dbReference>
<dbReference type="InterPro" id="IPR002509">
    <property type="entry name" value="NODB_dom"/>
</dbReference>
<evidence type="ECO:0000259" key="2">
    <source>
        <dbReference type="PROSITE" id="PS51677"/>
    </source>
</evidence>
<evidence type="ECO:0000256" key="1">
    <source>
        <dbReference type="SAM" id="MobiDB-lite"/>
    </source>
</evidence>
<dbReference type="InterPro" id="IPR006311">
    <property type="entry name" value="TAT_signal"/>
</dbReference>
<dbReference type="GO" id="GO:0016810">
    <property type="term" value="F:hydrolase activity, acting on carbon-nitrogen (but not peptide) bonds"/>
    <property type="evidence" value="ECO:0007669"/>
    <property type="project" value="InterPro"/>
</dbReference>
<sequence>MGKRPIPLGTMEFSEPTRRRMLLTLGGAGFALAIGSDAASDADAPRLGKPGEGGVLGRGVGNGPTLSVPVPRLPPGEPPSIAPAILPGHPSWKPTRVPARKDAVTNLKQLGPGRPPRTLSLTIDDGPHPEYTPQMLDLLAEHEVTATFFIVGEMVREYPKIARRIADAGHQICNHTMTHPSPFDKIGGRRIHREIAEAHARIAEATGVVPKFFRSPGGAWSKLVYEKTAQYGMIPIGWEVDPSDWSRPGVGRIRRTLLEAKAGAILLTHDGGGDRSQTIAALRQVLPKLKKRGMTFVPL</sequence>
<dbReference type="AlphaFoldDB" id="A0A3D9SNV4"/>